<dbReference type="PROSITE" id="PS51747">
    <property type="entry name" value="CYT_DCMP_DEAMINASES_2"/>
    <property type="match status" value="1"/>
</dbReference>
<dbReference type="Gene3D" id="3.40.140.10">
    <property type="entry name" value="Cytidine Deaminase, domain 2"/>
    <property type="match status" value="1"/>
</dbReference>
<protein>
    <recommendedName>
        <fullName evidence="8">tRNA-specific adenosine deaminase</fullName>
        <ecNumber evidence="8">3.5.4.33</ecNumber>
    </recommendedName>
</protein>
<evidence type="ECO:0000256" key="8">
    <source>
        <dbReference type="HAMAP-Rule" id="MF_00972"/>
    </source>
</evidence>
<evidence type="ECO:0000313" key="10">
    <source>
        <dbReference type="EMBL" id="MDQ0480999.1"/>
    </source>
</evidence>
<feature type="binding site" evidence="8">
    <location>
        <position position="85"/>
    </location>
    <ligand>
        <name>Zn(2+)</name>
        <dbReference type="ChEBI" id="CHEBI:29105"/>
        <note>catalytic</note>
    </ligand>
</feature>
<dbReference type="InterPro" id="IPR028883">
    <property type="entry name" value="tRNA_aden_deaminase"/>
</dbReference>
<dbReference type="EMBL" id="JAUSWN010000040">
    <property type="protein sequence ID" value="MDQ0480999.1"/>
    <property type="molecule type" value="Genomic_DNA"/>
</dbReference>
<name>A0ABU0JY29_HATLI</name>
<feature type="binding site" evidence="8">
    <location>
        <position position="55"/>
    </location>
    <ligand>
        <name>Zn(2+)</name>
        <dbReference type="ChEBI" id="CHEBI:29105"/>
        <note>catalytic</note>
    </ligand>
</feature>
<evidence type="ECO:0000256" key="5">
    <source>
        <dbReference type="ARBA" id="ARBA00022801"/>
    </source>
</evidence>
<feature type="domain" description="CMP/dCMP-type deaminase" evidence="9">
    <location>
        <begin position="4"/>
        <end position="123"/>
    </location>
</feature>
<comment type="cofactor">
    <cofactor evidence="8">
        <name>Zn(2+)</name>
        <dbReference type="ChEBI" id="CHEBI:29105"/>
    </cofactor>
    <text evidence="8">Binds 1 zinc ion per subunit.</text>
</comment>
<evidence type="ECO:0000256" key="2">
    <source>
        <dbReference type="ARBA" id="ARBA00011738"/>
    </source>
</evidence>
<sequence>MSETIHSKFMKEALKESKKALELDEVPVGAIIVKDNIIISRAYNLREKLNDPTAHAEIIAIKKACEKLQNWRLTGCSMYVTLEPCPMCAGAIVQSRISNLYIGTFDYTCGACGSVLNITNNDYINSFTNTKWMYHEECSKILKDFFKLKRNKNLKEKKYE</sequence>
<dbReference type="RefSeq" id="WP_111940075.1">
    <property type="nucleotide sequence ID" value="NZ_BAAACJ010000022.1"/>
</dbReference>
<dbReference type="Pfam" id="PF14437">
    <property type="entry name" value="MafB19-deam"/>
    <property type="match status" value="1"/>
</dbReference>
<dbReference type="Proteomes" id="UP001224418">
    <property type="component" value="Unassembled WGS sequence"/>
</dbReference>
<keyword evidence="5 8" id="KW-0378">Hydrolase</keyword>
<feature type="binding site" evidence="8">
    <location>
        <position position="88"/>
    </location>
    <ligand>
        <name>Zn(2+)</name>
        <dbReference type="ChEBI" id="CHEBI:29105"/>
        <note>catalytic</note>
    </ligand>
</feature>
<keyword evidence="3 8" id="KW-0819">tRNA processing</keyword>
<dbReference type="InterPro" id="IPR016192">
    <property type="entry name" value="APOBEC/CMP_deaminase_Zn-bd"/>
</dbReference>
<comment type="similarity">
    <text evidence="1">Belongs to the cytidine and deoxycytidylate deaminase family. ADAT2 subfamily.</text>
</comment>
<keyword evidence="6 8" id="KW-0862">Zinc</keyword>
<dbReference type="EC" id="3.5.4.33" evidence="8"/>
<comment type="caution">
    <text evidence="10">The sequence shown here is derived from an EMBL/GenBank/DDBJ whole genome shotgun (WGS) entry which is preliminary data.</text>
</comment>
<reference evidence="10 11" key="1">
    <citation type="submission" date="2023-07" db="EMBL/GenBank/DDBJ databases">
        <title>Genomic Encyclopedia of Type Strains, Phase IV (KMG-IV): sequencing the most valuable type-strain genomes for metagenomic binning, comparative biology and taxonomic classification.</title>
        <authorList>
            <person name="Goeker M."/>
        </authorList>
    </citation>
    <scope>NUCLEOTIDE SEQUENCE [LARGE SCALE GENOMIC DNA]</scope>
    <source>
        <strain evidence="10 11">DSM 1400</strain>
    </source>
</reference>
<dbReference type="PANTHER" id="PTHR11079:SF202">
    <property type="entry name" value="TRNA-SPECIFIC ADENOSINE DEAMINASE"/>
    <property type="match status" value="1"/>
</dbReference>
<evidence type="ECO:0000256" key="4">
    <source>
        <dbReference type="ARBA" id="ARBA00022723"/>
    </source>
</evidence>
<evidence type="ECO:0000256" key="1">
    <source>
        <dbReference type="ARBA" id="ARBA00010669"/>
    </source>
</evidence>
<organism evidence="10 11">
    <name type="scientific">Hathewaya limosa</name>
    <name type="common">Clostridium limosum</name>
    <dbReference type="NCBI Taxonomy" id="1536"/>
    <lineage>
        <taxon>Bacteria</taxon>
        <taxon>Bacillati</taxon>
        <taxon>Bacillota</taxon>
        <taxon>Clostridia</taxon>
        <taxon>Eubacteriales</taxon>
        <taxon>Clostridiaceae</taxon>
        <taxon>Hathewaya</taxon>
    </lineage>
</organism>
<proteinExistence type="inferred from homology"/>
<evidence type="ECO:0000256" key="6">
    <source>
        <dbReference type="ARBA" id="ARBA00022833"/>
    </source>
</evidence>
<comment type="function">
    <text evidence="8">Catalyzes the deamination of adenosine to inosine at the wobble position 34 of tRNA(Arg2).</text>
</comment>
<dbReference type="CDD" id="cd01285">
    <property type="entry name" value="nucleoside_deaminase"/>
    <property type="match status" value="1"/>
</dbReference>
<dbReference type="GO" id="GO:0052717">
    <property type="term" value="F:tRNA-specific adenosine-34 deaminase activity"/>
    <property type="evidence" value="ECO:0007669"/>
    <property type="project" value="UniProtKB-EC"/>
</dbReference>
<accession>A0ABU0JY29</accession>
<dbReference type="InterPro" id="IPR002125">
    <property type="entry name" value="CMP_dCMP_dom"/>
</dbReference>
<gene>
    <name evidence="8" type="primary">tadA</name>
    <name evidence="10" type="ORF">QOZ93_002753</name>
</gene>
<feature type="active site" description="Proton donor" evidence="8">
    <location>
        <position position="57"/>
    </location>
</feature>
<evidence type="ECO:0000256" key="7">
    <source>
        <dbReference type="ARBA" id="ARBA00048045"/>
    </source>
</evidence>
<comment type="subunit">
    <text evidence="2 8">Homodimer.</text>
</comment>
<dbReference type="PROSITE" id="PS00903">
    <property type="entry name" value="CYT_DCMP_DEAMINASES_1"/>
    <property type="match status" value="1"/>
</dbReference>
<evidence type="ECO:0000259" key="9">
    <source>
        <dbReference type="PROSITE" id="PS51747"/>
    </source>
</evidence>
<dbReference type="SUPFAM" id="SSF53927">
    <property type="entry name" value="Cytidine deaminase-like"/>
    <property type="match status" value="1"/>
</dbReference>
<dbReference type="InterPro" id="IPR058535">
    <property type="entry name" value="MafB19-deam"/>
</dbReference>
<evidence type="ECO:0000313" key="11">
    <source>
        <dbReference type="Proteomes" id="UP001224418"/>
    </source>
</evidence>
<dbReference type="InterPro" id="IPR016193">
    <property type="entry name" value="Cytidine_deaminase-like"/>
</dbReference>
<dbReference type="HAMAP" id="MF_00972">
    <property type="entry name" value="tRNA_aden_deaminase"/>
    <property type="match status" value="1"/>
</dbReference>
<dbReference type="PANTHER" id="PTHR11079">
    <property type="entry name" value="CYTOSINE DEAMINASE FAMILY MEMBER"/>
    <property type="match status" value="1"/>
</dbReference>
<comment type="catalytic activity">
    <reaction evidence="7 8">
        <text>adenosine(34) in tRNA + H2O + H(+) = inosine(34) in tRNA + NH4(+)</text>
        <dbReference type="Rhea" id="RHEA:43168"/>
        <dbReference type="Rhea" id="RHEA-COMP:10373"/>
        <dbReference type="Rhea" id="RHEA-COMP:10374"/>
        <dbReference type="ChEBI" id="CHEBI:15377"/>
        <dbReference type="ChEBI" id="CHEBI:15378"/>
        <dbReference type="ChEBI" id="CHEBI:28938"/>
        <dbReference type="ChEBI" id="CHEBI:74411"/>
        <dbReference type="ChEBI" id="CHEBI:82852"/>
        <dbReference type="EC" id="3.5.4.33"/>
    </reaction>
</comment>
<keyword evidence="4 8" id="KW-0479">Metal-binding</keyword>
<dbReference type="NCBIfam" id="NF008113">
    <property type="entry name" value="PRK10860.1"/>
    <property type="match status" value="1"/>
</dbReference>
<evidence type="ECO:0000256" key="3">
    <source>
        <dbReference type="ARBA" id="ARBA00022694"/>
    </source>
</evidence>
<keyword evidence="11" id="KW-1185">Reference proteome</keyword>